<organism evidence="5 6">
    <name type="scientific">Actinophytocola gossypii</name>
    <dbReference type="NCBI Taxonomy" id="2812003"/>
    <lineage>
        <taxon>Bacteria</taxon>
        <taxon>Bacillati</taxon>
        <taxon>Actinomycetota</taxon>
        <taxon>Actinomycetes</taxon>
        <taxon>Pseudonocardiales</taxon>
        <taxon>Pseudonocardiaceae</taxon>
    </lineage>
</organism>
<dbReference type="RefSeq" id="WP_260191044.1">
    <property type="nucleotide sequence ID" value="NZ_JAFFZE010000009.1"/>
</dbReference>
<dbReference type="CDD" id="cd05233">
    <property type="entry name" value="SDR_c"/>
    <property type="match status" value="1"/>
</dbReference>
<keyword evidence="6" id="KW-1185">Reference proteome</keyword>
<gene>
    <name evidence="5" type="ORF">JT362_10205</name>
</gene>
<evidence type="ECO:0000313" key="5">
    <source>
        <dbReference type="EMBL" id="MCT2583488.1"/>
    </source>
</evidence>
<protein>
    <submittedName>
        <fullName evidence="5">SDR family oxidoreductase</fullName>
    </submittedName>
</protein>
<comment type="similarity">
    <text evidence="1 4">Belongs to the short-chain dehydrogenases/reductases (SDR) family.</text>
</comment>
<keyword evidence="3" id="KW-0560">Oxidoreductase</keyword>
<dbReference type="PRINTS" id="PR00081">
    <property type="entry name" value="GDHRDH"/>
</dbReference>
<name>A0ABT2J6S2_9PSEU</name>
<dbReference type="PANTHER" id="PTHR43391">
    <property type="entry name" value="RETINOL DEHYDROGENASE-RELATED"/>
    <property type="match status" value="1"/>
</dbReference>
<keyword evidence="2" id="KW-0521">NADP</keyword>
<dbReference type="Gene3D" id="3.40.50.720">
    <property type="entry name" value="NAD(P)-binding Rossmann-like Domain"/>
    <property type="match status" value="1"/>
</dbReference>
<dbReference type="Pfam" id="PF00106">
    <property type="entry name" value="adh_short"/>
    <property type="match status" value="1"/>
</dbReference>
<evidence type="ECO:0000256" key="4">
    <source>
        <dbReference type="RuleBase" id="RU000363"/>
    </source>
</evidence>
<evidence type="ECO:0000313" key="6">
    <source>
        <dbReference type="Proteomes" id="UP001156441"/>
    </source>
</evidence>
<dbReference type="InterPro" id="IPR036291">
    <property type="entry name" value="NAD(P)-bd_dom_sf"/>
</dbReference>
<evidence type="ECO:0000256" key="2">
    <source>
        <dbReference type="ARBA" id="ARBA00022857"/>
    </source>
</evidence>
<reference evidence="5 6" key="1">
    <citation type="submission" date="2021-02" db="EMBL/GenBank/DDBJ databases">
        <title>Actinophytocola xerophila sp. nov., isolated from soil of cotton cropping field.</title>
        <authorList>
            <person name="Huang R."/>
            <person name="Chen X."/>
            <person name="Ge X."/>
            <person name="Liu W."/>
        </authorList>
    </citation>
    <scope>NUCLEOTIDE SEQUENCE [LARGE SCALE GENOMIC DNA]</scope>
    <source>
        <strain evidence="5 6">S1-96</strain>
    </source>
</reference>
<evidence type="ECO:0000256" key="1">
    <source>
        <dbReference type="ARBA" id="ARBA00006484"/>
    </source>
</evidence>
<dbReference type="Proteomes" id="UP001156441">
    <property type="component" value="Unassembled WGS sequence"/>
</dbReference>
<dbReference type="InterPro" id="IPR002347">
    <property type="entry name" value="SDR_fam"/>
</dbReference>
<dbReference type="EMBL" id="JAFFZE010000009">
    <property type="protein sequence ID" value="MCT2583488.1"/>
    <property type="molecule type" value="Genomic_DNA"/>
</dbReference>
<proteinExistence type="inferred from homology"/>
<dbReference type="SUPFAM" id="SSF51735">
    <property type="entry name" value="NAD(P)-binding Rossmann-fold domains"/>
    <property type="match status" value="1"/>
</dbReference>
<comment type="caution">
    <text evidence="5">The sequence shown here is derived from an EMBL/GenBank/DDBJ whole genome shotgun (WGS) entry which is preliminary data.</text>
</comment>
<sequence>MSEQHPVLVSGGSSGLGAALVGALHDAGKPVVVLDKQAPSGPATDFRLVDVSDSAATEEAVHALAKRTGGLAAVVTAAGMDHCGPITSLSTSDWEQVVRVNLMGTAAVVRAAVPYLERSRGRVVTVASTLGLRPAGDATAYCAAKFGVVGFTRALTMELAGRVGVTLVVPGGMRTAFFDDRDEQYLPADRTMLNPPENVANSIVHVLDQPAGCEIRELVICHEREPSWP</sequence>
<accession>A0ABT2J6S2</accession>
<dbReference type="PANTHER" id="PTHR43391:SF14">
    <property type="entry name" value="DEHYDROGENASE_REDUCTASE SDR FAMILY PROTEIN 7-LIKE"/>
    <property type="match status" value="1"/>
</dbReference>
<evidence type="ECO:0000256" key="3">
    <source>
        <dbReference type="ARBA" id="ARBA00023002"/>
    </source>
</evidence>
<dbReference type="PRINTS" id="PR00080">
    <property type="entry name" value="SDRFAMILY"/>
</dbReference>